<keyword evidence="6" id="KW-1185">Reference proteome</keyword>
<organism evidence="5 6">
    <name type="scientific">Fusarium pseudoanthophilum</name>
    <dbReference type="NCBI Taxonomy" id="48495"/>
    <lineage>
        <taxon>Eukaryota</taxon>
        <taxon>Fungi</taxon>
        <taxon>Dikarya</taxon>
        <taxon>Ascomycota</taxon>
        <taxon>Pezizomycotina</taxon>
        <taxon>Sordariomycetes</taxon>
        <taxon>Hypocreomycetidae</taxon>
        <taxon>Hypocreales</taxon>
        <taxon>Nectriaceae</taxon>
        <taxon>Fusarium</taxon>
        <taxon>Fusarium fujikuroi species complex</taxon>
    </lineage>
</organism>
<feature type="compositionally biased region" description="Low complexity" evidence="3">
    <location>
        <begin position="1"/>
        <end position="27"/>
    </location>
</feature>
<feature type="binding site" evidence="2">
    <location>
        <begin position="253"/>
        <end position="260"/>
    </location>
    <ligand>
        <name>ATP</name>
        <dbReference type="ChEBI" id="CHEBI:30616"/>
    </ligand>
</feature>
<keyword evidence="2" id="KW-0067">ATP-binding</keyword>
<dbReference type="InterPro" id="IPR003812">
    <property type="entry name" value="Fido"/>
</dbReference>
<feature type="region of interest" description="Disordered" evidence="3">
    <location>
        <begin position="1"/>
        <end position="34"/>
    </location>
</feature>
<dbReference type="InterPro" id="IPR040198">
    <property type="entry name" value="Fido_containing"/>
</dbReference>
<dbReference type="SUPFAM" id="SSF140931">
    <property type="entry name" value="Fic-like"/>
    <property type="match status" value="1"/>
</dbReference>
<dbReference type="PANTHER" id="PTHR13504">
    <property type="entry name" value="FIDO DOMAIN-CONTAINING PROTEIN DDB_G0283145"/>
    <property type="match status" value="1"/>
</dbReference>
<evidence type="ECO:0000313" key="5">
    <source>
        <dbReference type="EMBL" id="KAF5598325.1"/>
    </source>
</evidence>
<evidence type="ECO:0000313" key="6">
    <source>
        <dbReference type="Proteomes" id="UP000544095"/>
    </source>
</evidence>
<sequence>MEANTTEPETSPSQSSASQLFSSQTSLPQQSPATTFAVTTPRSFVAELSLMTGLEPNNIIEVLSRMIYGSNMISNAGGSLPTTYRICNALFRGQEIPEKIAQNDFEYNEIRGHMEFRQIPVSPESIMQCYRETVQHAAAAKYLITKIVIQQRYYDEATFQQAHGILTHSTDLSRPQVSWADYGGYYRPLNAPYDPRFLISSQIPTAMFDMIGQLSGEMANLDGQQAMDENFYERISYACRFCERFIQIHPFLDGNGRMYRLFLTTLLLRAGIPPAVYGLYAYDRSRHEPVELACYLNGNQQPLGLQVLTPLGTNTHLVKFVVDHTYCRWKSPENDMSKFLRATGQGP</sequence>
<dbReference type="Gene3D" id="1.10.3290.10">
    <property type="entry name" value="Fido-like domain"/>
    <property type="match status" value="1"/>
</dbReference>
<evidence type="ECO:0000259" key="4">
    <source>
        <dbReference type="PROSITE" id="PS51459"/>
    </source>
</evidence>
<dbReference type="AlphaFoldDB" id="A0A8H5UUY4"/>
<dbReference type="PANTHER" id="PTHR13504:SF38">
    <property type="entry name" value="FIDO DOMAIN-CONTAINING PROTEIN"/>
    <property type="match status" value="1"/>
</dbReference>
<dbReference type="EMBL" id="JAAOAR010000169">
    <property type="protein sequence ID" value="KAF5598325.1"/>
    <property type="molecule type" value="Genomic_DNA"/>
</dbReference>
<reference evidence="5 6" key="1">
    <citation type="submission" date="2020-05" db="EMBL/GenBank/DDBJ databases">
        <title>Identification and distribution of gene clusters putatively required for synthesis of sphingolipid metabolism inhibitors in phylogenetically diverse species of the filamentous fungus Fusarium.</title>
        <authorList>
            <person name="Kim H.-S."/>
            <person name="Busman M."/>
            <person name="Brown D.W."/>
            <person name="Divon H."/>
            <person name="Uhlig S."/>
            <person name="Proctor R.H."/>
        </authorList>
    </citation>
    <scope>NUCLEOTIDE SEQUENCE [LARGE SCALE GENOMIC DNA]</scope>
    <source>
        <strain evidence="5 6">NRRL 25211</strain>
    </source>
</reference>
<evidence type="ECO:0000256" key="2">
    <source>
        <dbReference type="PIRSR" id="PIRSR640198-2"/>
    </source>
</evidence>
<proteinExistence type="predicted"/>
<protein>
    <recommendedName>
        <fullName evidence="4">Fido domain-containing protein</fullName>
    </recommendedName>
</protein>
<feature type="active site" evidence="1">
    <location>
        <position position="249"/>
    </location>
</feature>
<feature type="domain" description="Fido" evidence="4">
    <location>
        <begin position="154"/>
        <end position="323"/>
    </location>
</feature>
<evidence type="ECO:0000256" key="1">
    <source>
        <dbReference type="PIRSR" id="PIRSR640198-1"/>
    </source>
</evidence>
<dbReference type="GO" id="GO:0005524">
    <property type="term" value="F:ATP binding"/>
    <property type="evidence" value="ECO:0007669"/>
    <property type="project" value="UniProtKB-KW"/>
</dbReference>
<accession>A0A8H5UUY4</accession>
<evidence type="ECO:0000256" key="3">
    <source>
        <dbReference type="SAM" id="MobiDB-lite"/>
    </source>
</evidence>
<dbReference type="Pfam" id="PF02661">
    <property type="entry name" value="Fic"/>
    <property type="match status" value="1"/>
</dbReference>
<name>A0A8H5UUY4_9HYPO</name>
<dbReference type="Proteomes" id="UP000544095">
    <property type="component" value="Unassembled WGS sequence"/>
</dbReference>
<keyword evidence="2" id="KW-0547">Nucleotide-binding</keyword>
<dbReference type="InterPro" id="IPR036597">
    <property type="entry name" value="Fido-like_dom_sf"/>
</dbReference>
<gene>
    <name evidence="5" type="ORF">FPANT_3771</name>
</gene>
<dbReference type="PROSITE" id="PS51459">
    <property type="entry name" value="FIDO"/>
    <property type="match status" value="1"/>
</dbReference>
<comment type="caution">
    <text evidence="5">The sequence shown here is derived from an EMBL/GenBank/DDBJ whole genome shotgun (WGS) entry which is preliminary data.</text>
</comment>